<evidence type="ECO:0000259" key="9">
    <source>
        <dbReference type="Pfam" id="PF12804"/>
    </source>
</evidence>
<accession>A0A178YR33</accession>
<comment type="cofactor">
    <cofactor evidence="8">
        <name>Mg(2+)</name>
        <dbReference type="ChEBI" id="CHEBI:18420"/>
    </cofactor>
</comment>
<evidence type="ECO:0000256" key="5">
    <source>
        <dbReference type="ARBA" id="ARBA00022842"/>
    </source>
</evidence>
<evidence type="ECO:0000256" key="7">
    <source>
        <dbReference type="ARBA" id="ARBA00023150"/>
    </source>
</evidence>
<dbReference type="OrthoDB" id="9788394at2"/>
<dbReference type="InterPro" id="IPR029044">
    <property type="entry name" value="Nucleotide-diphossugar_trans"/>
</dbReference>
<reference evidence="10 11" key="1">
    <citation type="submission" date="2015-11" db="EMBL/GenBank/DDBJ databases">
        <title>Ensifer anhuiense sp. nov., an effective nitrogen fixation bacterium with Glycine soja.</title>
        <authorList>
            <person name="Yan H."/>
            <person name="Chen W."/>
        </authorList>
    </citation>
    <scope>NUCLEOTIDE SEQUENCE [LARGE SCALE GENOMIC DNA]</scope>
    <source>
        <strain evidence="10 11">LMG 7837</strain>
    </source>
</reference>
<dbReference type="AlphaFoldDB" id="A0A178YR33"/>
<dbReference type="GO" id="GO:0061603">
    <property type="term" value="F:molybdenum cofactor guanylyltransferase activity"/>
    <property type="evidence" value="ECO:0007669"/>
    <property type="project" value="UniProtKB-EC"/>
</dbReference>
<name>A0A178YR33_SINSA</name>
<dbReference type="CDD" id="cd02503">
    <property type="entry name" value="MobA"/>
    <property type="match status" value="1"/>
</dbReference>
<sequence length="220" mass="23724">MPAKPSERRHPPPPAVIIAGGRSSRMGIAKPGLILGGRPMLDRIVARLAPQVASLALNLNTEPATALSADLPVIADTIPGFFGPLAGILTAMRHVQRTAPNAMHVLTVPTDTPFFPSELAAGLANALTSGEEIAVAWSDGAMHPLFALWPVALADDLETWIRTDDKRRVRAFIARHRSTAVDFPLIATRAGPLDPFFNINTPDELQQAEAWLHHVEDRNP</sequence>
<feature type="binding site" evidence="8">
    <location>
        <position position="111"/>
    </location>
    <ligand>
        <name>Mg(2+)</name>
        <dbReference type="ChEBI" id="CHEBI:18420"/>
    </ligand>
</feature>
<dbReference type="Pfam" id="PF12804">
    <property type="entry name" value="NTP_transf_3"/>
    <property type="match status" value="1"/>
</dbReference>
<evidence type="ECO:0000313" key="11">
    <source>
        <dbReference type="Proteomes" id="UP000078507"/>
    </source>
</evidence>
<keyword evidence="4 8" id="KW-0547">Nucleotide-binding</keyword>
<dbReference type="SUPFAM" id="SSF53448">
    <property type="entry name" value="Nucleotide-diphospho-sugar transferases"/>
    <property type="match status" value="1"/>
</dbReference>
<proteinExistence type="inferred from homology"/>
<feature type="binding site" evidence="8">
    <location>
        <position position="111"/>
    </location>
    <ligand>
        <name>GTP</name>
        <dbReference type="ChEBI" id="CHEBI:37565"/>
    </ligand>
</feature>
<evidence type="ECO:0000256" key="6">
    <source>
        <dbReference type="ARBA" id="ARBA00023134"/>
    </source>
</evidence>
<keyword evidence="5 8" id="KW-0460">Magnesium</keyword>
<protein>
    <recommendedName>
        <fullName evidence="8">Molybdenum cofactor guanylyltransferase</fullName>
        <shortName evidence="8">MoCo guanylyltransferase</shortName>
        <ecNumber evidence="8">2.7.7.77</ecNumber>
    </recommendedName>
    <alternativeName>
        <fullName evidence="8">GTP:molybdopterin guanylyltransferase</fullName>
    </alternativeName>
    <alternativeName>
        <fullName evidence="8">Mo-MPT guanylyltransferase</fullName>
    </alternativeName>
    <alternativeName>
        <fullName evidence="8">Molybdopterin guanylyltransferase</fullName>
    </alternativeName>
    <alternativeName>
        <fullName evidence="8">Molybdopterin-guanine dinucleotide synthase</fullName>
        <shortName evidence="8">MGD synthase</shortName>
    </alternativeName>
</protein>
<evidence type="ECO:0000256" key="1">
    <source>
        <dbReference type="ARBA" id="ARBA00022490"/>
    </source>
</evidence>
<dbReference type="GO" id="GO:1902758">
    <property type="term" value="P:bis(molybdopterin guanine dinucleotide)molybdenum biosynthetic process"/>
    <property type="evidence" value="ECO:0007669"/>
    <property type="project" value="TreeGrafter"/>
</dbReference>
<dbReference type="InterPro" id="IPR025877">
    <property type="entry name" value="MobA-like_NTP_Trfase"/>
</dbReference>
<organism evidence="10 11">
    <name type="scientific">Sinorhizobium saheli</name>
    <dbReference type="NCBI Taxonomy" id="36856"/>
    <lineage>
        <taxon>Bacteria</taxon>
        <taxon>Pseudomonadati</taxon>
        <taxon>Pseudomonadota</taxon>
        <taxon>Alphaproteobacteria</taxon>
        <taxon>Hyphomicrobiales</taxon>
        <taxon>Rhizobiaceae</taxon>
        <taxon>Sinorhizobium/Ensifer group</taxon>
        <taxon>Sinorhizobium</taxon>
    </lineage>
</organism>
<keyword evidence="7 8" id="KW-0501">Molybdenum cofactor biosynthesis</keyword>
<comment type="similarity">
    <text evidence="8">Belongs to the MobA family.</text>
</comment>
<keyword evidence="10" id="KW-0548">Nucleotidyltransferase</keyword>
<comment type="caution">
    <text evidence="10">The sequence shown here is derived from an EMBL/GenBank/DDBJ whole genome shotgun (WGS) entry which is preliminary data.</text>
</comment>
<keyword evidence="6 8" id="KW-0342">GTP-binding</keyword>
<feature type="binding site" evidence="8">
    <location>
        <position position="76"/>
    </location>
    <ligand>
        <name>GTP</name>
        <dbReference type="ChEBI" id="CHEBI:37565"/>
    </ligand>
</feature>
<evidence type="ECO:0000256" key="8">
    <source>
        <dbReference type="HAMAP-Rule" id="MF_00316"/>
    </source>
</evidence>
<dbReference type="EMBL" id="LNQB01000052">
    <property type="protein sequence ID" value="OAP49666.1"/>
    <property type="molecule type" value="Genomic_DNA"/>
</dbReference>
<dbReference type="PANTHER" id="PTHR19136">
    <property type="entry name" value="MOLYBDENUM COFACTOR GUANYLYLTRANSFERASE"/>
    <property type="match status" value="1"/>
</dbReference>
<evidence type="ECO:0000256" key="3">
    <source>
        <dbReference type="ARBA" id="ARBA00022723"/>
    </source>
</evidence>
<dbReference type="HAMAP" id="MF_00316">
    <property type="entry name" value="MobA"/>
    <property type="match status" value="1"/>
</dbReference>
<comment type="subunit">
    <text evidence="8">Monomer.</text>
</comment>
<dbReference type="Gene3D" id="3.90.550.10">
    <property type="entry name" value="Spore Coat Polysaccharide Biosynthesis Protein SpsA, Chain A"/>
    <property type="match status" value="1"/>
</dbReference>
<dbReference type="GO" id="GO:0005737">
    <property type="term" value="C:cytoplasm"/>
    <property type="evidence" value="ECO:0007669"/>
    <property type="project" value="UniProtKB-SubCell"/>
</dbReference>
<dbReference type="RefSeq" id="WP_066868944.1">
    <property type="nucleotide sequence ID" value="NZ_LNQB01000052.1"/>
</dbReference>
<dbReference type="NCBIfam" id="TIGR02665">
    <property type="entry name" value="molyb_mobA"/>
    <property type="match status" value="1"/>
</dbReference>
<keyword evidence="2 8" id="KW-0808">Transferase</keyword>
<comment type="function">
    <text evidence="8">Transfers a GMP moiety from GTP to Mo-molybdopterin (Mo-MPT) cofactor (Moco or molybdenum cofactor) to form Mo-molybdopterin guanine dinucleotide (Mo-MGD) cofactor.</text>
</comment>
<dbReference type="EC" id="2.7.7.77" evidence="8"/>
<dbReference type="PANTHER" id="PTHR19136:SF81">
    <property type="entry name" value="MOLYBDENUM COFACTOR GUANYLYLTRANSFERASE"/>
    <property type="match status" value="1"/>
</dbReference>
<comment type="catalytic activity">
    <reaction evidence="8">
        <text>Mo-molybdopterin + GTP + H(+) = Mo-molybdopterin guanine dinucleotide + diphosphate</text>
        <dbReference type="Rhea" id="RHEA:34243"/>
        <dbReference type="ChEBI" id="CHEBI:15378"/>
        <dbReference type="ChEBI" id="CHEBI:33019"/>
        <dbReference type="ChEBI" id="CHEBI:37565"/>
        <dbReference type="ChEBI" id="CHEBI:71302"/>
        <dbReference type="ChEBI" id="CHEBI:71310"/>
        <dbReference type="EC" id="2.7.7.77"/>
    </reaction>
</comment>
<comment type="subcellular location">
    <subcellularLocation>
        <location evidence="8">Cytoplasm</location>
    </subcellularLocation>
</comment>
<dbReference type="GO" id="GO:0046872">
    <property type="term" value="F:metal ion binding"/>
    <property type="evidence" value="ECO:0007669"/>
    <property type="project" value="UniProtKB-KW"/>
</dbReference>
<gene>
    <name evidence="8" type="primary">mobA</name>
    <name evidence="10" type="ORF">ATB98_21555</name>
</gene>
<feature type="binding site" evidence="8">
    <location>
        <position position="58"/>
    </location>
    <ligand>
        <name>GTP</name>
        <dbReference type="ChEBI" id="CHEBI:37565"/>
    </ligand>
</feature>
<evidence type="ECO:0000256" key="4">
    <source>
        <dbReference type="ARBA" id="ARBA00022741"/>
    </source>
</evidence>
<keyword evidence="11" id="KW-1185">Reference proteome</keyword>
<dbReference type="InterPro" id="IPR013482">
    <property type="entry name" value="Molybde_CF_guanTrfase"/>
</dbReference>
<keyword evidence="1 8" id="KW-0963">Cytoplasm</keyword>
<dbReference type="STRING" id="36856.ATB98_21555"/>
<feature type="binding site" evidence="8">
    <location>
        <begin position="18"/>
        <end position="20"/>
    </location>
    <ligand>
        <name>GTP</name>
        <dbReference type="ChEBI" id="CHEBI:37565"/>
    </ligand>
</feature>
<dbReference type="Proteomes" id="UP000078507">
    <property type="component" value="Unassembled WGS sequence"/>
</dbReference>
<feature type="binding site" evidence="8">
    <location>
        <position position="30"/>
    </location>
    <ligand>
        <name>GTP</name>
        <dbReference type="ChEBI" id="CHEBI:37565"/>
    </ligand>
</feature>
<dbReference type="GO" id="GO:0005525">
    <property type="term" value="F:GTP binding"/>
    <property type="evidence" value="ECO:0007669"/>
    <property type="project" value="UniProtKB-UniRule"/>
</dbReference>
<comment type="domain">
    <text evidence="8">The N-terminal domain determines nucleotide recognition and specific binding, while the C-terminal domain determines the specific binding to the target protein.</text>
</comment>
<evidence type="ECO:0000256" key="2">
    <source>
        <dbReference type="ARBA" id="ARBA00022679"/>
    </source>
</evidence>
<evidence type="ECO:0000313" key="10">
    <source>
        <dbReference type="EMBL" id="OAP49666.1"/>
    </source>
</evidence>
<feature type="domain" description="MobA-like NTP transferase" evidence="9">
    <location>
        <begin position="15"/>
        <end position="176"/>
    </location>
</feature>
<keyword evidence="3 8" id="KW-0479">Metal-binding</keyword>